<proteinExistence type="predicted"/>
<organism evidence="1 2">
    <name type="scientific">Umezawaea tangerina</name>
    <dbReference type="NCBI Taxonomy" id="84725"/>
    <lineage>
        <taxon>Bacteria</taxon>
        <taxon>Bacillati</taxon>
        <taxon>Actinomycetota</taxon>
        <taxon>Actinomycetes</taxon>
        <taxon>Pseudonocardiales</taxon>
        <taxon>Pseudonocardiaceae</taxon>
        <taxon>Umezawaea</taxon>
    </lineage>
</organism>
<name>A0A2T0TMH2_9PSEU</name>
<evidence type="ECO:0000313" key="1">
    <source>
        <dbReference type="EMBL" id="PRY46718.1"/>
    </source>
</evidence>
<comment type="caution">
    <text evidence="1">The sequence shown here is derived from an EMBL/GenBank/DDBJ whole genome shotgun (WGS) entry which is preliminary data.</text>
</comment>
<keyword evidence="2" id="KW-1185">Reference proteome</keyword>
<protein>
    <recommendedName>
        <fullName evidence="3">DUF885 domain-containing protein</fullName>
    </recommendedName>
</protein>
<evidence type="ECO:0008006" key="3">
    <source>
        <dbReference type="Google" id="ProtNLM"/>
    </source>
</evidence>
<evidence type="ECO:0000313" key="2">
    <source>
        <dbReference type="Proteomes" id="UP000239494"/>
    </source>
</evidence>
<dbReference type="RefSeq" id="WP_106185692.1">
    <property type="nucleotide sequence ID" value="NZ_PVTF01000001.1"/>
</dbReference>
<dbReference type="AlphaFoldDB" id="A0A2T0TMH2"/>
<accession>A0A2T0TMH2</accession>
<reference evidence="1 2" key="1">
    <citation type="submission" date="2018-03" db="EMBL/GenBank/DDBJ databases">
        <title>Genomic Encyclopedia of Archaeal and Bacterial Type Strains, Phase II (KMG-II): from individual species to whole genera.</title>
        <authorList>
            <person name="Goeker M."/>
        </authorList>
    </citation>
    <scope>NUCLEOTIDE SEQUENCE [LARGE SCALE GENOMIC DNA]</scope>
    <source>
        <strain evidence="1 2">DSM 44720</strain>
    </source>
</reference>
<sequence length="412" mass="46124">MDVNQLVREYQVLGLRLGRLVPGLVDSFTGDHGVRRQVDNEPVPHPTALAALAGLLRRELVGCELSEQRRRFLDAHLVALECTARKLAGVRVGYVDEVRAYFQVTIRPGNVEGYRHAHARLDDLLPGPGSLAYRLGEFRALDEIPAKRLERCVHALSSALRDLARERFGLPESETVEYRIVRDKPWSGFNYYLGGFRSLVAVNADLGHRMSNLPHLVAHESYPGHHTEHCRKDAGLVAGRGFAEQSLFLINTPQCLMAEGLADLGLHALVGRGWGRWTEDILRDLGLRMEGDLAERVELATSGLAAVRQDAALMLHDRGADEADVVAYLCRWLLVPERRARQMVRFLADPLWRAYTTTYVEGVRLVRAWLDSRPPGVSLADRYLTVLDEPLVPATLREEVESGVSWLPRDSA</sequence>
<gene>
    <name evidence="1" type="ORF">CLV43_101998</name>
</gene>
<dbReference type="Proteomes" id="UP000239494">
    <property type="component" value="Unassembled WGS sequence"/>
</dbReference>
<dbReference type="OrthoDB" id="140419at2"/>
<dbReference type="EMBL" id="PVTF01000001">
    <property type="protein sequence ID" value="PRY46718.1"/>
    <property type="molecule type" value="Genomic_DNA"/>
</dbReference>